<keyword evidence="2" id="KW-0808">Transferase</keyword>
<dbReference type="FunFam" id="1.10.510.10:FF:000152">
    <property type="entry name" value="kalirin isoform X1"/>
    <property type="match status" value="1"/>
</dbReference>
<evidence type="ECO:0000313" key="9">
    <source>
        <dbReference type="Proteomes" id="UP000264800"/>
    </source>
</evidence>
<name>A0A3Q3BBR7_KRYMA</name>
<dbReference type="PROSITE" id="PS00108">
    <property type="entry name" value="PROTEIN_KINASE_ST"/>
    <property type="match status" value="1"/>
</dbReference>
<dbReference type="SMART" id="SM00220">
    <property type="entry name" value="S_TKc"/>
    <property type="match status" value="1"/>
</dbReference>
<dbReference type="Pfam" id="PF00069">
    <property type="entry name" value="Pkinase"/>
    <property type="match status" value="1"/>
</dbReference>
<evidence type="ECO:0000313" key="8">
    <source>
        <dbReference type="Ensembl" id="ENSKMAP00000027333.1"/>
    </source>
</evidence>
<proteinExistence type="predicted"/>
<dbReference type="GO" id="GO:0004674">
    <property type="term" value="F:protein serine/threonine kinase activity"/>
    <property type="evidence" value="ECO:0007669"/>
    <property type="project" value="UniProtKB-KW"/>
</dbReference>
<evidence type="ECO:0000256" key="6">
    <source>
        <dbReference type="SAM" id="MobiDB-lite"/>
    </source>
</evidence>
<keyword evidence="9" id="KW-1185">Reference proteome</keyword>
<protein>
    <recommendedName>
        <fullName evidence="7">Protein kinase domain-containing protein</fullName>
    </recommendedName>
</protein>
<evidence type="ECO:0000256" key="3">
    <source>
        <dbReference type="ARBA" id="ARBA00022741"/>
    </source>
</evidence>
<dbReference type="Proteomes" id="UP000264800">
    <property type="component" value="Unplaced"/>
</dbReference>
<dbReference type="GO" id="GO:0005524">
    <property type="term" value="F:ATP binding"/>
    <property type="evidence" value="ECO:0007669"/>
    <property type="project" value="UniProtKB-KW"/>
</dbReference>
<dbReference type="PANTHER" id="PTHR24342">
    <property type="entry name" value="SERINE/THREONINE-PROTEIN KINASE 17"/>
    <property type="match status" value="1"/>
</dbReference>
<keyword evidence="1" id="KW-0723">Serine/threonine-protein kinase</keyword>
<evidence type="ECO:0000259" key="7">
    <source>
        <dbReference type="PROSITE" id="PS50011"/>
    </source>
</evidence>
<dbReference type="InterPro" id="IPR036179">
    <property type="entry name" value="Ig-like_dom_sf"/>
</dbReference>
<dbReference type="InterPro" id="IPR008271">
    <property type="entry name" value="Ser/Thr_kinase_AS"/>
</dbReference>
<keyword evidence="4" id="KW-0418">Kinase</keyword>
<evidence type="ECO:0000256" key="5">
    <source>
        <dbReference type="ARBA" id="ARBA00022840"/>
    </source>
</evidence>
<dbReference type="PANTHER" id="PTHR24342:SF21">
    <property type="entry name" value="TRIO RHO GUANINE NUCLEOTIDE EXCHANGE FACTOR"/>
    <property type="match status" value="1"/>
</dbReference>
<keyword evidence="3" id="KW-0547">Nucleotide-binding</keyword>
<dbReference type="InterPro" id="IPR000719">
    <property type="entry name" value="Prot_kinase_dom"/>
</dbReference>
<dbReference type="GO" id="GO:0043065">
    <property type="term" value="P:positive regulation of apoptotic process"/>
    <property type="evidence" value="ECO:0007669"/>
    <property type="project" value="TreeGrafter"/>
</dbReference>
<evidence type="ECO:0000256" key="2">
    <source>
        <dbReference type="ARBA" id="ARBA00022679"/>
    </source>
</evidence>
<evidence type="ECO:0000256" key="4">
    <source>
        <dbReference type="ARBA" id="ARBA00022777"/>
    </source>
</evidence>
<organism evidence="8 9">
    <name type="scientific">Kryptolebias marmoratus</name>
    <name type="common">Mangrove killifish</name>
    <name type="synonym">Rivulus marmoratus</name>
    <dbReference type="NCBI Taxonomy" id="37003"/>
    <lineage>
        <taxon>Eukaryota</taxon>
        <taxon>Metazoa</taxon>
        <taxon>Chordata</taxon>
        <taxon>Craniata</taxon>
        <taxon>Vertebrata</taxon>
        <taxon>Euteleostomi</taxon>
        <taxon>Actinopterygii</taxon>
        <taxon>Neopterygii</taxon>
        <taxon>Teleostei</taxon>
        <taxon>Neoteleostei</taxon>
        <taxon>Acanthomorphata</taxon>
        <taxon>Ovalentaria</taxon>
        <taxon>Atherinomorphae</taxon>
        <taxon>Cyprinodontiformes</taxon>
        <taxon>Rivulidae</taxon>
        <taxon>Kryptolebias</taxon>
    </lineage>
</organism>
<keyword evidence="5" id="KW-0067">ATP-binding</keyword>
<dbReference type="InterPro" id="IPR011009">
    <property type="entry name" value="Kinase-like_dom_sf"/>
</dbReference>
<sequence>FFPAPPEFLIPLSDASCESGDNVILRCKVCGRPRPTVSCTDTVTQELCSLLCRGRFSVTKRCDQRGSKRTIAAKHVNKKLLRREQVLQEIRLLQTLDHPNLVKLLDTYETANSYVLVLEMADQGRFLDYIVSWGNLTEEKVALYLRDILEALRYLHRWQIAHLDVKPENIVVEHVSSQPVIKLTDFGDAAQLNPHSSYIHPLLGSPEFCAPELVLGQPASLMSDLWSLGVVTYVLLSGASPFLDESLEETCLNICHLDFSFPEDYFQGVSPAARDFVCLLLRGEPERRPPAASCLQEPWLRPPPGAPGRDGGYGALRHAPPSPSHRGVHLDTSRLIAFIERRKHQNDVRPVGAMKAFLQSRLLNLT</sequence>
<dbReference type="SUPFAM" id="SSF56112">
    <property type="entry name" value="Protein kinase-like (PK-like)"/>
    <property type="match status" value="1"/>
</dbReference>
<dbReference type="PROSITE" id="PS50011">
    <property type="entry name" value="PROTEIN_KINASE_DOM"/>
    <property type="match status" value="1"/>
</dbReference>
<dbReference type="Gene3D" id="1.10.510.10">
    <property type="entry name" value="Transferase(Phosphotransferase) domain 1"/>
    <property type="match status" value="1"/>
</dbReference>
<dbReference type="AlphaFoldDB" id="A0A3Q3BBR7"/>
<dbReference type="GO" id="GO:0005634">
    <property type="term" value="C:nucleus"/>
    <property type="evidence" value="ECO:0007669"/>
    <property type="project" value="TreeGrafter"/>
</dbReference>
<dbReference type="Gene3D" id="3.30.200.20">
    <property type="entry name" value="Phosphorylase Kinase, domain 1"/>
    <property type="match status" value="1"/>
</dbReference>
<reference evidence="8" key="1">
    <citation type="submission" date="2025-08" db="UniProtKB">
        <authorList>
            <consortium name="Ensembl"/>
        </authorList>
    </citation>
    <scope>IDENTIFICATION</scope>
</reference>
<dbReference type="Ensembl" id="ENSKMAT00000027675.1">
    <property type="protein sequence ID" value="ENSKMAP00000027333.1"/>
    <property type="gene ID" value="ENSKMAG00000020257.1"/>
</dbReference>
<feature type="region of interest" description="Disordered" evidence="6">
    <location>
        <begin position="292"/>
        <end position="328"/>
    </location>
</feature>
<dbReference type="SUPFAM" id="SSF48726">
    <property type="entry name" value="Immunoglobulin"/>
    <property type="match status" value="1"/>
</dbReference>
<evidence type="ECO:0000256" key="1">
    <source>
        <dbReference type="ARBA" id="ARBA00022527"/>
    </source>
</evidence>
<reference evidence="8" key="2">
    <citation type="submission" date="2025-09" db="UniProtKB">
        <authorList>
            <consortium name="Ensembl"/>
        </authorList>
    </citation>
    <scope>IDENTIFICATION</scope>
</reference>
<accession>A0A3Q3BBR7</accession>
<dbReference type="GO" id="GO:0035556">
    <property type="term" value="P:intracellular signal transduction"/>
    <property type="evidence" value="ECO:0007669"/>
    <property type="project" value="TreeGrafter"/>
</dbReference>
<dbReference type="STRING" id="37003.ENSKMAP00000027333"/>
<dbReference type="GeneTree" id="ENSGT00940000166969"/>
<feature type="domain" description="Protein kinase" evidence="7">
    <location>
        <begin position="45"/>
        <end position="300"/>
    </location>
</feature>